<dbReference type="PANTHER" id="PTHR10855:SF1">
    <property type="entry name" value="26S PROTEASOME NON-ATPASE REGULATORY SUBUNIT 12"/>
    <property type="match status" value="1"/>
</dbReference>
<dbReference type="Pfam" id="PF01399">
    <property type="entry name" value="PCI"/>
    <property type="match status" value="1"/>
</dbReference>
<dbReference type="GO" id="GO:0008541">
    <property type="term" value="C:proteasome regulatory particle, lid subcomplex"/>
    <property type="evidence" value="ECO:0007669"/>
    <property type="project" value="TreeGrafter"/>
</dbReference>
<dbReference type="GO" id="GO:0005737">
    <property type="term" value="C:cytoplasm"/>
    <property type="evidence" value="ECO:0007669"/>
    <property type="project" value="TreeGrafter"/>
</dbReference>
<organism evidence="5 6">
    <name type="scientific">Favolaschia claudopus</name>
    <dbReference type="NCBI Taxonomy" id="2862362"/>
    <lineage>
        <taxon>Eukaryota</taxon>
        <taxon>Fungi</taxon>
        <taxon>Dikarya</taxon>
        <taxon>Basidiomycota</taxon>
        <taxon>Agaricomycotina</taxon>
        <taxon>Agaricomycetes</taxon>
        <taxon>Agaricomycetidae</taxon>
        <taxon>Agaricales</taxon>
        <taxon>Marasmiineae</taxon>
        <taxon>Mycenaceae</taxon>
        <taxon>Favolaschia</taxon>
    </lineage>
</organism>
<dbReference type="EMBL" id="JAWWNJ010000001">
    <property type="protein sequence ID" value="KAK7064015.1"/>
    <property type="molecule type" value="Genomic_DNA"/>
</dbReference>
<keyword evidence="6" id="KW-1185">Reference proteome</keyword>
<name>A0AAW0EGU8_9AGAR</name>
<proteinExistence type="inferred from homology"/>
<feature type="domain" description="PCI" evidence="4">
    <location>
        <begin position="1158"/>
        <end position="1326"/>
    </location>
</feature>
<dbReference type="Gene3D" id="3.80.10.10">
    <property type="entry name" value="Ribonuclease Inhibitor"/>
    <property type="match status" value="1"/>
</dbReference>
<dbReference type="SMART" id="SM00088">
    <property type="entry name" value="PINT"/>
    <property type="match status" value="1"/>
</dbReference>
<dbReference type="Gene3D" id="1.10.10.10">
    <property type="entry name" value="Winged helix-like DNA-binding domain superfamily/Winged helix DNA-binding domain"/>
    <property type="match status" value="1"/>
</dbReference>
<dbReference type="SUPFAM" id="SSF52047">
    <property type="entry name" value="RNI-like"/>
    <property type="match status" value="1"/>
</dbReference>
<feature type="compositionally biased region" description="Polar residues" evidence="3">
    <location>
        <begin position="26"/>
        <end position="45"/>
    </location>
</feature>
<gene>
    <name evidence="5" type="ORF">R3P38DRAFT_22203</name>
</gene>
<dbReference type="InterPro" id="IPR040134">
    <property type="entry name" value="PSMD12/CSN4"/>
</dbReference>
<dbReference type="PANTHER" id="PTHR10855">
    <property type="entry name" value="26S PROTEASOME NON-ATPASE REGULATORY SUBUNIT 12/COP9 SIGNALOSOME COMPLEX SUBUNIT 4"/>
    <property type="match status" value="1"/>
</dbReference>
<dbReference type="Pfam" id="PF22241">
    <property type="entry name" value="PSMD12-CSN4_N"/>
    <property type="match status" value="1"/>
</dbReference>
<dbReference type="SUPFAM" id="SSF46785">
    <property type="entry name" value="Winged helix' DNA-binding domain"/>
    <property type="match status" value="1"/>
</dbReference>
<sequence length="1364" mass="151550">MPGFSSILPTLHRRSSSIRERIRKLSLTSTASKHQTDSVAPQSSDYRPYSVYRHSSNIMAPPPAIAVLNSPEATQKILEAIFESANGRRGLSRLARTCRAWLEPALNALWRELDSLAPVIGLFPTHLLSKRRRPGYGLATNPQEKDWDKILRYGKRVMKVTYDEIASTVSNAILPTIEEFRPTTYILPNLQHLTWKVITPDNLDYAALFLPPSLQGIVLHLNGAGIKFPTLPAFLADLGSRMKLQSLAINSSVGLPDNFTELLLAQDKLEKLSVVAPGGISPAVGKWAASLPRLQSLQLDVSGRSVATVNRFFAEVPSGASTPGSIESHTDSGVFSGDEVDFVEIRKSLLKLTGDAKNKTVFPTLTQLQLSGEAAGIVTFLTHISSALTQLEITIEDPPNAADWQNLSAMICERFGSSLLGVRIAASLLSRYGELVRTTSRTAPAPSHLSLEYLSPLPAIRTFSVDLPESFSFTNADIAHLADMAPNLEELRLCPLARFPPSAPPQLTLEGLAPLMKNCRRLNALAVVINARPGAADPSASSTSLRWLHLGHSWISETLQVSILLSQLAPQLETIKWFLERNRPGFIEAHARAWQKVSETVPHLQNLRLMERRAAIPQKEIVVEYVEVTAPAAPRPPTAEKAIDATVSLADRAVDATPSTKETFVQVMPSTSDREMQAIPECASTAIDATPQTIDTEVDATVITTETQVDATPQTAEMHVDATAIMSSAVMKELEKEKKRQENCVGPPSNLLSLLSLVGFVCRVMIGYPLSIPMRILNGTVGIFRYMAEAVTGRRANEGGDMGLDTLNDMHMELKDLIEPPAAKKDEEIVDKEVQAIDNDGQIVEKKMAIERVAEKAEQAEQKAVLFRAVTKARKVTRDNQSTTRTPAWTYIMADNKKQERDYTPEVDAILPEAASLAKSGKLQEGLDKLLVLEKQTRNAADLNSTTRLVKAVVEHCYEARDFDALNSNVSILSKKHGQLKAAVQAIVELVMGWLEDVKKTAGVEKWLELVQTLRGVTEGKIFLETPRARVTLLLSHYHEGLADPPNSATYKEHMSTACELLSDLQVETYSSMDRREKTEFILEQMRLLIVVARLKDAELDKNGKEVLGGGETEWVKVRVGGRKINEEFLKEKDNEDLKLKYYDLMIQHALHGSAYLDVAKYYHKVWETPSIKEDTTEQGKAALEHIVYYIVLAPHSNEQSDMLHHLFADPALVKLELHYNLVKCFTTRELMRWPGIEAIYGEFLRKTAVFSSEKQWEDLHTRVIEHNVRVVAQYYTRITLPRLTSLLDLNQKQTEETIARLVVAGTIWARIDRPAGIVNFRNQRSPEDVMNDWSSDMQKLLGVVEKTWMGMNAAQAAQSRVKA</sequence>
<dbReference type="PROSITE" id="PS50250">
    <property type="entry name" value="PCI"/>
    <property type="match status" value="1"/>
</dbReference>
<dbReference type="GO" id="GO:0005634">
    <property type="term" value="C:nucleus"/>
    <property type="evidence" value="ECO:0007669"/>
    <property type="project" value="UniProtKB-ARBA"/>
</dbReference>
<keyword evidence="2 5" id="KW-0647">Proteasome</keyword>
<dbReference type="InterPro" id="IPR000717">
    <property type="entry name" value="PCI_dom"/>
</dbReference>
<evidence type="ECO:0000256" key="3">
    <source>
        <dbReference type="SAM" id="MobiDB-lite"/>
    </source>
</evidence>
<dbReference type="InterPro" id="IPR036390">
    <property type="entry name" value="WH_DNA-bd_sf"/>
</dbReference>
<accession>A0AAW0EGU8</accession>
<reference evidence="5 6" key="1">
    <citation type="journal article" date="2024" name="J Genomics">
        <title>Draft genome sequencing and assembly of Favolaschia claudopus CIRM-BRFM 2984 isolated from oak limbs.</title>
        <authorList>
            <person name="Navarro D."/>
            <person name="Drula E."/>
            <person name="Chaduli D."/>
            <person name="Cazenave R."/>
            <person name="Ahrendt S."/>
            <person name="Wang J."/>
            <person name="Lipzen A."/>
            <person name="Daum C."/>
            <person name="Barry K."/>
            <person name="Grigoriev I.V."/>
            <person name="Favel A."/>
            <person name="Rosso M.N."/>
            <person name="Martin F."/>
        </authorList>
    </citation>
    <scope>NUCLEOTIDE SEQUENCE [LARGE SCALE GENOMIC DNA]</scope>
    <source>
        <strain evidence="5 6">CIRM-BRFM 2984</strain>
    </source>
</reference>
<comment type="caution">
    <text evidence="5">The sequence shown here is derived from an EMBL/GenBank/DDBJ whole genome shotgun (WGS) entry which is preliminary data.</text>
</comment>
<evidence type="ECO:0000259" key="4">
    <source>
        <dbReference type="PROSITE" id="PS50250"/>
    </source>
</evidence>
<dbReference type="Proteomes" id="UP001362999">
    <property type="component" value="Unassembled WGS sequence"/>
</dbReference>
<evidence type="ECO:0000313" key="6">
    <source>
        <dbReference type="Proteomes" id="UP001362999"/>
    </source>
</evidence>
<feature type="region of interest" description="Disordered" evidence="3">
    <location>
        <begin position="26"/>
        <end position="47"/>
    </location>
</feature>
<evidence type="ECO:0000256" key="1">
    <source>
        <dbReference type="ARBA" id="ARBA00006397"/>
    </source>
</evidence>
<dbReference type="FunFam" id="1.10.10.10:FF:000070">
    <property type="entry name" value="26S proteasome non-ATPase regulatory subunit 12"/>
    <property type="match status" value="1"/>
</dbReference>
<protein>
    <submittedName>
        <fullName evidence="5">26S proteasome non-ATPase regulatory subunit 12</fullName>
    </submittedName>
</protein>
<comment type="similarity">
    <text evidence="1">Belongs to the proteasome subunit p55 family.</text>
</comment>
<evidence type="ECO:0000313" key="5">
    <source>
        <dbReference type="EMBL" id="KAK7064015.1"/>
    </source>
</evidence>
<evidence type="ECO:0000256" key="2">
    <source>
        <dbReference type="ARBA" id="ARBA00022942"/>
    </source>
</evidence>
<dbReference type="InterPro" id="IPR032675">
    <property type="entry name" value="LRR_dom_sf"/>
</dbReference>
<dbReference type="InterPro" id="IPR054559">
    <property type="entry name" value="PSMD12-CSN4-like_N"/>
</dbReference>
<dbReference type="InterPro" id="IPR036388">
    <property type="entry name" value="WH-like_DNA-bd_sf"/>
</dbReference>